<evidence type="ECO:0008006" key="4">
    <source>
        <dbReference type="Google" id="ProtNLM"/>
    </source>
</evidence>
<comment type="caution">
    <text evidence="2">The sequence shown here is derived from an EMBL/GenBank/DDBJ whole genome shotgun (WGS) entry which is preliminary data.</text>
</comment>
<evidence type="ECO:0000313" key="2">
    <source>
        <dbReference type="EMBL" id="GAA2236901.1"/>
    </source>
</evidence>
<proteinExistence type="predicted"/>
<dbReference type="EMBL" id="BAAAQY010000006">
    <property type="protein sequence ID" value="GAA2236901.1"/>
    <property type="molecule type" value="Genomic_DNA"/>
</dbReference>
<reference evidence="3" key="1">
    <citation type="journal article" date="2019" name="Int. J. Syst. Evol. Microbiol.">
        <title>The Global Catalogue of Microorganisms (GCM) 10K type strain sequencing project: providing services to taxonomists for standard genome sequencing and annotation.</title>
        <authorList>
            <consortium name="The Broad Institute Genomics Platform"/>
            <consortium name="The Broad Institute Genome Sequencing Center for Infectious Disease"/>
            <person name="Wu L."/>
            <person name="Ma J."/>
        </authorList>
    </citation>
    <scope>NUCLEOTIDE SEQUENCE [LARGE SCALE GENOMIC DNA]</scope>
    <source>
        <strain evidence="3">JCM 16117</strain>
    </source>
</reference>
<accession>A0ABP5QIC5</accession>
<evidence type="ECO:0000256" key="1">
    <source>
        <dbReference type="SAM" id="SignalP"/>
    </source>
</evidence>
<evidence type="ECO:0000313" key="3">
    <source>
        <dbReference type="Proteomes" id="UP001500929"/>
    </source>
</evidence>
<dbReference type="RefSeq" id="WP_259479711.1">
    <property type="nucleotide sequence ID" value="NZ_BAAAQY010000006.1"/>
</dbReference>
<organism evidence="2 3">
    <name type="scientific">Herbiconiux moechotypicola</name>
    <dbReference type="NCBI Taxonomy" id="637393"/>
    <lineage>
        <taxon>Bacteria</taxon>
        <taxon>Bacillati</taxon>
        <taxon>Actinomycetota</taxon>
        <taxon>Actinomycetes</taxon>
        <taxon>Micrococcales</taxon>
        <taxon>Microbacteriaceae</taxon>
        <taxon>Herbiconiux</taxon>
    </lineage>
</organism>
<keyword evidence="3" id="KW-1185">Reference proteome</keyword>
<name>A0ABP5QIC5_9MICO</name>
<keyword evidence="1" id="KW-0732">Signal</keyword>
<feature type="signal peptide" evidence="1">
    <location>
        <begin position="1"/>
        <end position="25"/>
    </location>
</feature>
<protein>
    <recommendedName>
        <fullName evidence="4">Lipoprotein</fullName>
    </recommendedName>
</protein>
<dbReference type="Proteomes" id="UP001500929">
    <property type="component" value="Unassembled WGS sequence"/>
</dbReference>
<gene>
    <name evidence="2" type="ORF">GCM10009851_22380</name>
</gene>
<sequence length="308" mass="30727">MAAGTGVLGLMLAAAILTGCTTGGAGSGGEPSATPAPSPSIADGVGLEILQSRTDYAVRGLQLSISNPGDEAFSVESARFESPQFDAPVIWTPGANGPVEVPAGLTRHLPVSLAGAVCPAPAGMSADATLTVTVIDASGARREVSGAPADPFGVLPRIAAEDCFGDDVAAVASLAIESVSIEGSGADAVARITIGIDPREGAGELTIDEVRFTILLAPDGVSATGEASQDWPVGLAVVGGDQPGTIVLNAVPARCDPHAVAEDKRGTVLPVGITLASGAEGTIYLDPGVEARETLYDFIAERCGFAAE</sequence>
<feature type="chain" id="PRO_5046143163" description="Lipoprotein" evidence="1">
    <location>
        <begin position="26"/>
        <end position="308"/>
    </location>
</feature>